<comment type="caution">
    <text evidence="1">The sequence shown here is derived from an EMBL/GenBank/DDBJ whole genome shotgun (WGS) entry which is preliminary data.</text>
</comment>
<name>A0A1F7UZA1_9BACT</name>
<evidence type="ECO:0000313" key="2">
    <source>
        <dbReference type="Proteomes" id="UP000177704"/>
    </source>
</evidence>
<proteinExistence type="predicted"/>
<dbReference type="Proteomes" id="UP000177704">
    <property type="component" value="Unassembled WGS sequence"/>
</dbReference>
<dbReference type="AlphaFoldDB" id="A0A1F7UZA1"/>
<protein>
    <submittedName>
        <fullName evidence="1">Uncharacterized protein</fullName>
    </submittedName>
</protein>
<gene>
    <name evidence="1" type="ORF">A3B36_00940</name>
</gene>
<sequence>MDAFLFFAEPALQYFTDSTKKKQASELTFQNSVVYSRHMTTLTTTATYQNGVLLPKVKPHFMPQEVVVVYVGARDNEEEEELSPAWKTMIDEAEEEVRQGKVIGPFDTAEELIASLRASS</sequence>
<dbReference type="EMBL" id="MGEM01000050">
    <property type="protein sequence ID" value="OGL83573.1"/>
    <property type="molecule type" value="Genomic_DNA"/>
</dbReference>
<organism evidence="1 2">
    <name type="scientific">Candidatus Uhrbacteria bacterium RIFCSPLOWO2_01_FULL_55_36</name>
    <dbReference type="NCBI Taxonomy" id="1802404"/>
    <lineage>
        <taxon>Bacteria</taxon>
        <taxon>Candidatus Uhriibacteriota</taxon>
    </lineage>
</organism>
<accession>A0A1F7UZA1</accession>
<reference evidence="1 2" key="1">
    <citation type="journal article" date="2016" name="Nat. Commun.">
        <title>Thousands of microbial genomes shed light on interconnected biogeochemical processes in an aquifer system.</title>
        <authorList>
            <person name="Anantharaman K."/>
            <person name="Brown C.T."/>
            <person name="Hug L.A."/>
            <person name="Sharon I."/>
            <person name="Castelle C.J."/>
            <person name="Probst A.J."/>
            <person name="Thomas B.C."/>
            <person name="Singh A."/>
            <person name="Wilkins M.J."/>
            <person name="Karaoz U."/>
            <person name="Brodie E.L."/>
            <person name="Williams K.H."/>
            <person name="Hubbard S.S."/>
            <person name="Banfield J.F."/>
        </authorList>
    </citation>
    <scope>NUCLEOTIDE SEQUENCE [LARGE SCALE GENOMIC DNA]</scope>
</reference>
<evidence type="ECO:0000313" key="1">
    <source>
        <dbReference type="EMBL" id="OGL83573.1"/>
    </source>
</evidence>